<dbReference type="Proteomes" id="UP000324376">
    <property type="component" value="Unassembled WGS sequence"/>
</dbReference>
<gene>
    <name evidence="2" type="ORF">BD809_10980</name>
</gene>
<proteinExistence type="predicted"/>
<keyword evidence="1" id="KW-0812">Transmembrane</keyword>
<dbReference type="Pfam" id="PF14163">
    <property type="entry name" value="SieB"/>
    <property type="match status" value="1"/>
</dbReference>
<dbReference type="EMBL" id="VNHU01000009">
    <property type="protein sequence ID" value="TYP71498.1"/>
    <property type="molecule type" value="Genomic_DNA"/>
</dbReference>
<protein>
    <submittedName>
        <fullName evidence="2">Superinfection exclusion protein B</fullName>
    </submittedName>
</protein>
<evidence type="ECO:0000313" key="3">
    <source>
        <dbReference type="Proteomes" id="UP000324376"/>
    </source>
</evidence>
<evidence type="ECO:0000256" key="1">
    <source>
        <dbReference type="SAM" id="Phobius"/>
    </source>
</evidence>
<keyword evidence="1" id="KW-0472">Membrane</keyword>
<keyword evidence="1" id="KW-1133">Transmembrane helix</keyword>
<organism evidence="2 3">
    <name type="scientific">Aquimarina intermedia</name>
    <dbReference type="NCBI Taxonomy" id="350814"/>
    <lineage>
        <taxon>Bacteria</taxon>
        <taxon>Pseudomonadati</taxon>
        <taxon>Bacteroidota</taxon>
        <taxon>Flavobacteriia</taxon>
        <taxon>Flavobacteriales</taxon>
        <taxon>Flavobacteriaceae</taxon>
        <taxon>Aquimarina</taxon>
    </lineage>
</organism>
<dbReference type="InterPro" id="IPR025982">
    <property type="entry name" value="SieB"/>
</dbReference>
<sequence>MKIDQYFKAIFDLSKVPTKFFVLVSLISGFYLFVDVKFFNEVSFRDAVLAKLGWIVGFSFFTSTALIIVSLFSWGVKKIREMILNKNQKRRILKILCSLDRFEQLVLCEFRVTKRNSLELPINNPTVSGLLNKKILVAHKQSITSYGVDGVLASVSINTLANEMLRGQHLGMSNPPTEDDVRLIESKRSDWKIENY</sequence>
<feature type="transmembrane region" description="Helical" evidence="1">
    <location>
        <begin position="52"/>
        <end position="76"/>
    </location>
</feature>
<evidence type="ECO:0000313" key="2">
    <source>
        <dbReference type="EMBL" id="TYP71498.1"/>
    </source>
</evidence>
<keyword evidence="3" id="KW-1185">Reference proteome</keyword>
<comment type="caution">
    <text evidence="2">The sequence shown here is derived from an EMBL/GenBank/DDBJ whole genome shotgun (WGS) entry which is preliminary data.</text>
</comment>
<reference evidence="2 3" key="1">
    <citation type="submission" date="2019-07" db="EMBL/GenBank/DDBJ databases">
        <title>Genomic Encyclopedia of Archaeal and Bacterial Type Strains, Phase II (KMG-II): from individual species to whole genera.</title>
        <authorList>
            <person name="Goeker M."/>
        </authorList>
    </citation>
    <scope>NUCLEOTIDE SEQUENCE [LARGE SCALE GENOMIC DNA]</scope>
    <source>
        <strain evidence="2 3">DSM 17527</strain>
    </source>
</reference>
<dbReference type="RefSeq" id="WP_148783394.1">
    <property type="nucleotide sequence ID" value="NZ_VNHU01000009.1"/>
</dbReference>
<feature type="transmembrane region" description="Helical" evidence="1">
    <location>
        <begin position="20"/>
        <end position="40"/>
    </location>
</feature>
<accession>A0A5S5BYS1</accession>
<name>A0A5S5BYS1_9FLAO</name>
<dbReference type="OrthoDB" id="1347838at2"/>
<dbReference type="AlphaFoldDB" id="A0A5S5BYS1"/>